<reference evidence="1" key="1">
    <citation type="submission" date="2018-06" db="EMBL/GenBank/DDBJ databases">
        <authorList>
            <person name="Ashton P.M."/>
            <person name="Dallman T."/>
            <person name="Nair S."/>
            <person name="De Pinna E."/>
            <person name="Peters T."/>
            <person name="Grant K."/>
        </authorList>
    </citation>
    <scope>NUCLEOTIDE SEQUENCE</scope>
    <source>
        <strain evidence="1">498881</strain>
    </source>
</reference>
<gene>
    <name evidence="1" type="ORF">DQS46_22400</name>
</gene>
<organism evidence="1">
    <name type="scientific">Salmonella enterica subsp. enterica serovar Mississippi</name>
    <dbReference type="NCBI Taxonomy" id="913079"/>
    <lineage>
        <taxon>Bacteria</taxon>
        <taxon>Pseudomonadati</taxon>
        <taxon>Pseudomonadota</taxon>
        <taxon>Gammaproteobacteria</taxon>
        <taxon>Enterobacterales</taxon>
        <taxon>Enterobacteriaceae</taxon>
        <taxon>Salmonella</taxon>
    </lineage>
</organism>
<evidence type="ECO:0000313" key="1">
    <source>
        <dbReference type="EMBL" id="EBW9993860.1"/>
    </source>
</evidence>
<dbReference type="GO" id="GO:0016787">
    <property type="term" value="F:hydrolase activity"/>
    <property type="evidence" value="ECO:0007669"/>
    <property type="project" value="UniProtKB-KW"/>
</dbReference>
<proteinExistence type="predicted"/>
<dbReference type="EMBL" id="AAHJXW010000085">
    <property type="protein sequence ID" value="EBW9993860.1"/>
    <property type="molecule type" value="Genomic_DNA"/>
</dbReference>
<keyword evidence="1" id="KW-0378">Hydrolase</keyword>
<name>A0A5W4VC94_SALET</name>
<sequence>EQLLASDNVHENSRAYFSPDAPAVGL</sequence>
<protein>
    <submittedName>
        <fullName evidence="1">GDP-mannose mannosyl hydrolase NudD</fullName>
    </submittedName>
</protein>
<accession>A0A5W4VC94</accession>
<comment type="caution">
    <text evidence="1">The sequence shown here is derived from an EMBL/GenBank/DDBJ whole genome shotgun (WGS) entry which is preliminary data.</text>
</comment>
<dbReference type="AlphaFoldDB" id="A0A5W4VC94"/>
<feature type="non-terminal residue" evidence="1">
    <location>
        <position position="1"/>
    </location>
</feature>